<feature type="region of interest" description="Disordered" evidence="13">
    <location>
        <begin position="622"/>
        <end position="646"/>
    </location>
</feature>
<sequence length="646" mass="74537">MDNFTKALLNWLDASFSIPMPHSTPEELSDGTALAFVLNQIDAEFFDDQWLNKLRPDCGDNWRLKVSNVKKVIGKVVDYYSEVLSIALTLNEAQLAASVGEHSKDVGRLLQLVLGTAVNCNKKEKYIQIIMQLEEAIQHVVMKAIQEIMANTHSLPPPPAADPISPAGLSGEEVVKRLEERLSQEEKIREELQQKLHDLEGVLQNERQEKTLVVEELRDLQNKLANEEAPQSMGERVRQQRDQKTRLESELFKMELAKEELRSKLEEAEAHARELQNRNEELLKDREDLSILKDELDVLRHTNEQVGRYEASLEMYRKKMEEMSDMKKQFKMMEEKNAEYLQTIVRHEEELSRVSTLKAQIDVYKKETHMLRERLTEEIQRADHAEFENRRAEEKMAAMSSEKERILIERNTLRESVEELKANKQNPLEVPGGKMMRGGSDLLEDSPALLKEKLYRLQVENEGLKKGQTSADADAYKELHDDMKKLLEETEQKLRAANLKILELESQSADNSLLRDLNDKVAKLTRELEIKKQELRNSEDKYDKCIAKAKTVLKNLNDSGTEAALRHELSEKNQLISKLEKDVAQMRTQYDSQERLIMTALHNFGAHEQRRAAEQRLASGSFLNTQRQSTARKHNLSGIQSSEFFK</sequence>
<dbReference type="PROSITE" id="PS50021">
    <property type="entry name" value="CH"/>
    <property type="match status" value="1"/>
</dbReference>
<keyword evidence="7" id="KW-0254">Endocytosis</keyword>
<dbReference type="Pfam" id="PF05622">
    <property type="entry name" value="HOOK"/>
    <property type="match status" value="2"/>
</dbReference>
<feature type="coiled-coil region" evidence="12">
    <location>
        <begin position="375"/>
        <end position="423"/>
    </location>
</feature>
<dbReference type="InterPro" id="IPR001715">
    <property type="entry name" value="CH_dom"/>
</dbReference>
<feature type="coiled-coil region" evidence="12">
    <location>
        <begin position="175"/>
        <end position="292"/>
    </location>
</feature>
<dbReference type="Gene3D" id="1.10.418.10">
    <property type="entry name" value="Calponin-like domain"/>
    <property type="match status" value="1"/>
</dbReference>
<evidence type="ECO:0000313" key="15">
    <source>
        <dbReference type="Proteomes" id="UP000694867"/>
    </source>
</evidence>
<dbReference type="PANTHER" id="PTHR18947:SF39">
    <property type="entry name" value="PROTEIN HOOK"/>
    <property type="match status" value="1"/>
</dbReference>
<keyword evidence="8" id="KW-0493">Microtubule</keyword>
<evidence type="ECO:0000256" key="13">
    <source>
        <dbReference type="SAM" id="MobiDB-lite"/>
    </source>
</evidence>
<protein>
    <recommendedName>
        <fullName evidence="5">Protein hook</fullName>
    </recommendedName>
</protein>
<dbReference type="GO" id="GO:0006897">
    <property type="term" value="P:endocytosis"/>
    <property type="evidence" value="ECO:0007669"/>
    <property type="project" value="UniProtKB-KW"/>
</dbReference>
<evidence type="ECO:0000256" key="6">
    <source>
        <dbReference type="ARBA" id="ARBA00022490"/>
    </source>
</evidence>
<comment type="subunit">
    <text evidence="4">Homodimer. Interacts with microtubules via its N-terminus.</text>
</comment>
<evidence type="ECO:0000256" key="3">
    <source>
        <dbReference type="ARBA" id="ARBA00006946"/>
    </source>
</evidence>
<evidence type="ECO:0000313" key="16">
    <source>
        <dbReference type="RefSeq" id="XP_003748246.1"/>
    </source>
</evidence>
<evidence type="ECO:0000256" key="8">
    <source>
        <dbReference type="ARBA" id="ARBA00022701"/>
    </source>
</evidence>
<dbReference type="GO" id="GO:0005874">
    <property type="term" value="C:microtubule"/>
    <property type="evidence" value="ECO:0007669"/>
    <property type="project" value="UniProtKB-KW"/>
</dbReference>
<evidence type="ECO:0000256" key="7">
    <source>
        <dbReference type="ARBA" id="ARBA00022583"/>
    </source>
</evidence>
<evidence type="ECO:0000256" key="1">
    <source>
        <dbReference type="ARBA" id="ARBA00004177"/>
    </source>
</evidence>
<feature type="compositionally biased region" description="Polar residues" evidence="13">
    <location>
        <begin position="637"/>
        <end position="646"/>
    </location>
</feature>
<evidence type="ECO:0000256" key="12">
    <source>
        <dbReference type="SAM" id="Coils"/>
    </source>
</evidence>
<dbReference type="GeneID" id="100901657"/>
<name>A0AAJ6W0Y3_9ACAR</name>
<dbReference type="GO" id="GO:0030705">
    <property type="term" value="P:cytoskeleton-dependent intracellular transport"/>
    <property type="evidence" value="ECO:0007669"/>
    <property type="project" value="InterPro"/>
</dbReference>
<dbReference type="AlphaFoldDB" id="A0AAJ6W0Y3"/>
<gene>
    <name evidence="16" type="primary">LOC100901657</name>
</gene>
<proteinExistence type="inferred from homology"/>
<dbReference type="GO" id="GO:0051959">
    <property type="term" value="F:dynein light intermediate chain binding"/>
    <property type="evidence" value="ECO:0007669"/>
    <property type="project" value="TreeGrafter"/>
</dbReference>
<dbReference type="CDD" id="cd22222">
    <property type="entry name" value="HkD_Hook"/>
    <property type="match status" value="1"/>
</dbReference>
<keyword evidence="6" id="KW-0963">Cytoplasm</keyword>
<reference evidence="16" key="1">
    <citation type="submission" date="2025-08" db="UniProtKB">
        <authorList>
            <consortium name="RefSeq"/>
        </authorList>
    </citation>
    <scope>IDENTIFICATION</scope>
</reference>
<dbReference type="InterPro" id="IPR008636">
    <property type="entry name" value="Hook_C"/>
</dbReference>
<dbReference type="GO" id="GO:0008017">
    <property type="term" value="F:microtubule binding"/>
    <property type="evidence" value="ECO:0007669"/>
    <property type="project" value="InterPro"/>
</dbReference>
<dbReference type="GO" id="GO:0031122">
    <property type="term" value="P:cytoplasmic microtubule organization"/>
    <property type="evidence" value="ECO:0007669"/>
    <property type="project" value="InterPro"/>
</dbReference>
<evidence type="ECO:0000256" key="10">
    <source>
        <dbReference type="ARBA" id="ARBA00023054"/>
    </source>
</evidence>
<dbReference type="Pfam" id="PF19047">
    <property type="entry name" value="HOOK_N"/>
    <property type="match status" value="1"/>
</dbReference>
<evidence type="ECO:0000259" key="14">
    <source>
        <dbReference type="PROSITE" id="PS50021"/>
    </source>
</evidence>
<dbReference type="GO" id="GO:0005768">
    <property type="term" value="C:endosome"/>
    <property type="evidence" value="ECO:0007669"/>
    <property type="project" value="UniProtKB-SubCell"/>
</dbReference>
<feature type="coiled-coil region" evidence="12">
    <location>
        <begin position="473"/>
        <end position="596"/>
    </location>
</feature>
<evidence type="ECO:0000256" key="11">
    <source>
        <dbReference type="ARBA" id="ARBA00023212"/>
    </source>
</evidence>
<feature type="domain" description="Calponin-homology (CH)" evidence="14">
    <location>
        <begin position="2"/>
        <end position="117"/>
    </location>
</feature>
<dbReference type="PANTHER" id="PTHR18947">
    <property type="entry name" value="HOOK PROTEINS"/>
    <property type="match status" value="1"/>
</dbReference>
<dbReference type="InterPro" id="IPR043936">
    <property type="entry name" value="HOOK_N"/>
</dbReference>
<feature type="coiled-coil region" evidence="12">
    <location>
        <begin position="316"/>
        <end position="350"/>
    </location>
</feature>
<dbReference type="Proteomes" id="UP000694867">
    <property type="component" value="Unplaced"/>
</dbReference>
<dbReference type="RefSeq" id="XP_003748246.1">
    <property type="nucleotide sequence ID" value="XM_003748198.2"/>
</dbReference>
<dbReference type="InterPro" id="IPR036872">
    <property type="entry name" value="CH_dom_sf"/>
</dbReference>
<comment type="subcellular location">
    <subcellularLocation>
        <location evidence="2">Cytoplasm</location>
        <location evidence="2">Cytoskeleton</location>
    </subcellularLocation>
    <subcellularLocation>
        <location evidence="1">Endosome</location>
    </subcellularLocation>
</comment>
<organism evidence="15 16">
    <name type="scientific">Galendromus occidentalis</name>
    <name type="common">western predatory mite</name>
    <dbReference type="NCBI Taxonomy" id="34638"/>
    <lineage>
        <taxon>Eukaryota</taxon>
        <taxon>Metazoa</taxon>
        <taxon>Ecdysozoa</taxon>
        <taxon>Arthropoda</taxon>
        <taxon>Chelicerata</taxon>
        <taxon>Arachnida</taxon>
        <taxon>Acari</taxon>
        <taxon>Parasitiformes</taxon>
        <taxon>Mesostigmata</taxon>
        <taxon>Gamasina</taxon>
        <taxon>Phytoseioidea</taxon>
        <taxon>Phytoseiidae</taxon>
        <taxon>Typhlodrominae</taxon>
        <taxon>Galendromus</taxon>
    </lineage>
</organism>
<comment type="similarity">
    <text evidence="3">Belongs to the hook family.</text>
</comment>
<dbReference type="GO" id="GO:0005813">
    <property type="term" value="C:centrosome"/>
    <property type="evidence" value="ECO:0007669"/>
    <property type="project" value="TreeGrafter"/>
</dbReference>
<evidence type="ECO:0000256" key="5">
    <source>
        <dbReference type="ARBA" id="ARBA00018971"/>
    </source>
</evidence>
<accession>A0AAJ6W0Y3</accession>
<keyword evidence="9" id="KW-0967">Endosome</keyword>
<dbReference type="FunFam" id="1.10.418.10:FF:000024">
    <property type="entry name" value="Hook homolog 3 (Drosophila)"/>
    <property type="match status" value="1"/>
</dbReference>
<dbReference type="SUPFAM" id="SSF116907">
    <property type="entry name" value="Hook domain"/>
    <property type="match status" value="1"/>
</dbReference>
<evidence type="ECO:0000256" key="4">
    <source>
        <dbReference type="ARBA" id="ARBA00011241"/>
    </source>
</evidence>
<dbReference type="KEGG" id="goe:100901657"/>
<evidence type="ECO:0000256" key="9">
    <source>
        <dbReference type="ARBA" id="ARBA00022753"/>
    </source>
</evidence>
<keyword evidence="11" id="KW-0206">Cytoskeleton</keyword>
<keyword evidence="15" id="KW-1185">Reference proteome</keyword>
<evidence type="ECO:0000256" key="2">
    <source>
        <dbReference type="ARBA" id="ARBA00004245"/>
    </source>
</evidence>
<keyword evidence="10 12" id="KW-0175">Coiled coil</keyword>